<dbReference type="GO" id="GO:0006154">
    <property type="term" value="P:adenosine catabolic process"/>
    <property type="evidence" value="ECO:0007669"/>
    <property type="project" value="TreeGrafter"/>
</dbReference>
<dbReference type="InterPro" id="IPR001365">
    <property type="entry name" value="A_deaminase_dom"/>
</dbReference>
<sequence length="81" mass="8914">GTVIECCPTSNLRIGGVPDAKHHPIHRFLASSVNLCLCTDDPGTLDITLASEIEWVLRHTSHTPKSLSQRLGNPRRFQLGK</sequence>
<dbReference type="SUPFAM" id="SSF51556">
    <property type="entry name" value="Metallo-dependent hydrolases"/>
    <property type="match status" value="1"/>
</dbReference>
<dbReference type="InterPro" id="IPR032466">
    <property type="entry name" value="Metal_Hydrolase"/>
</dbReference>
<protein>
    <recommendedName>
        <fullName evidence="3">adenosine deaminase</fullName>
        <ecNumber evidence="3">3.5.4.4</ecNumber>
    </recommendedName>
</protein>
<evidence type="ECO:0000256" key="5">
    <source>
        <dbReference type="ARBA" id="ARBA00022801"/>
    </source>
</evidence>
<accession>A0A3B0UH80</accession>
<evidence type="ECO:0000256" key="1">
    <source>
        <dbReference type="ARBA" id="ARBA00001947"/>
    </source>
</evidence>
<dbReference type="GO" id="GO:0046872">
    <property type="term" value="F:metal ion binding"/>
    <property type="evidence" value="ECO:0007669"/>
    <property type="project" value="UniProtKB-KW"/>
</dbReference>
<comment type="cofactor">
    <cofactor evidence="1">
        <name>Zn(2+)</name>
        <dbReference type="ChEBI" id="CHEBI:29105"/>
    </cofactor>
</comment>
<evidence type="ECO:0000259" key="7">
    <source>
        <dbReference type="Pfam" id="PF00962"/>
    </source>
</evidence>
<reference evidence="8" key="1">
    <citation type="submission" date="2018-06" db="EMBL/GenBank/DDBJ databases">
        <authorList>
            <person name="Zhirakovskaya E."/>
        </authorList>
    </citation>
    <scope>NUCLEOTIDE SEQUENCE</scope>
</reference>
<dbReference type="EMBL" id="UOEU01000048">
    <property type="protein sequence ID" value="VAW30375.1"/>
    <property type="molecule type" value="Genomic_DNA"/>
</dbReference>
<evidence type="ECO:0000256" key="2">
    <source>
        <dbReference type="ARBA" id="ARBA00006676"/>
    </source>
</evidence>
<name>A0A3B0UH80_9ZZZZ</name>
<dbReference type="InterPro" id="IPR006330">
    <property type="entry name" value="Ado/ade_deaminase"/>
</dbReference>
<dbReference type="GO" id="GO:0004000">
    <property type="term" value="F:adenosine deaminase activity"/>
    <property type="evidence" value="ECO:0007669"/>
    <property type="project" value="TreeGrafter"/>
</dbReference>
<dbReference type="PANTHER" id="PTHR11409">
    <property type="entry name" value="ADENOSINE DEAMINASE"/>
    <property type="match status" value="1"/>
</dbReference>
<feature type="non-terminal residue" evidence="8">
    <location>
        <position position="1"/>
    </location>
</feature>
<keyword evidence="6" id="KW-0862">Zinc</keyword>
<comment type="similarity">
    <text evidence="2">Belongs to the metallo-dependent hydrolases superfamily. Adenosine and AMP deaminases family.</text>
</comment>
<dbReference type="PANTHER" id="PTHR11409:SF43">
    <property type="entry name" value="ADENOSINE DEAMINASE"/>
    <property type="match status" value="1"/>
</dbReference>
<dbReference type="GO" id="GO:0046103">
    <property type="term" value="P:inosine biosynthetic process"/>
    <property type="evidence" value="ECO:0007669"/>
    <property type="project" value="TreeGrafter"/>
</dbReference>
<evidence type="ECO:0000256" key="4">
    <source>
        <dbReference type="ARBA" id="ARBA00022723"/>
    </source>
</evidence>
<evidence type="ECO:0000313" key="8">
    <source>
        <dbReference type="EMBL" id="VAW30375.1"/>
    </source>
</evidence>
<dbReference type="GO" id="GO:0005829">
    <property type="term" value="C:cytosol"/>
    <property type="evidence" value="ECO:0007669"/>
    <property type="project" value="TreeGrafter"/>
</dbReference>
<dbReference type="AlphaFoldDB" id="A0A3B0UH80"/>
<feature type="domain" description="Adenosine deaminase" evidence="7">
    <location>
        <begin position="2"/>
        <end position="68"/>
    </location>
</feature>
<dbReference type="EC" id="3.5.4.4" evidence="3"/>
<dbReference type="GO" id="GO:0043103">
    <property type="term" value="P:hypoxanthine salvage"/>
    <property type="evidence" value="ECO:0007669"/>
    <property type="project" value="TreeGrafter"/>
</dbReference>
<proteinExistence type="inferred from homology"/>
<keyword evidence="4" id="KW-0479">Metal-binding</keyword>
<organism evidence="8">
    <name type="scientific">hydrothermal vent metagenome</name>
    <dbReference type="NCBI Taxonomy" id="652676"/>
    <lineage>
        <taxon>unclassified sequences</taxon>
        <taxon>metagenomes</taxon>
        <taxon>ecological metagenomes</taxon>
    </lineage>
</organism>
<keyword evidence="5" id="KW-0378">Hydrolase</keyword>
<evidence type="ECO:0000256" key="3">
    <source>
        <dbReference type="ARBA" id="ARBA00012784"/>
    </source>
</evidence>
<dbReference type="Gene3D" id="3.20.20.140">
    <property type="entry name" value="Metal-dependent hydrolases"/>
    <property type="match status" value="1"/>
</dbReference>
<dbReference type="Pfam" id="PF00962">
    <property type="entry name" value="A_deaminase"/>
    <property type="match status" value="1"/>
</dbReference>
<evidence type="ECO:0000256" key="6">
    <source>
        <dbReference type="ARBA" id="ARBA00022833"/>
    </source>
</evidence>
<gene>
    <name evidence="8" type="ORF">MNBD_CHLOROFLEXI01-3042</name>
</gene>